<keyword evidence="4" id="KW-0547">Nucleotide-binding</keyword>
<evidence type="ECO:0000259" key="2">
    <source>
        <dbReference type="Pfam" id="PF05872"/>
    </source>
</evidence>
<dbReference type="SUPFAM" id="SSF52540">
    <property type="entry name" value="P-loop containing nucleoside triphosphate hydrolases"/>
    <property type="match status" value="1"/>
</dbReference>
<dbReference type="InterPro" id="IPR033186">
    <property type="entry name" value="HerA_C"/>
</dbReference>
<dbReference type="OrthoDB" id="9758751at2"/>
<feature type="compositionally biased region" description="Basic and acidic residues" evidence="1">
    <location>
        <begin position="456"/>
        <end position="472"/>
    </location>
</feature>
<dbReference type="InterPro" id="IPR051162">
    <property type="entry name" value="T4SS_component"/>
</dbReference>
<keyword evidence="4" id="KW-0067">ATP-binding</keyword>
<dbReference type="InterPro" id="IPR027417">
    <property type="entry name" value="P-loop_NTPase"/>
</dbReference>
<organism evidence="4 5">
    <name type="scientific">Modestobacter versicolor</name>
    <dbReference type="NCBI Taxonomy" id="429133"/>
    <lineage>
        <taxon>Bacteria</taxon>
        <taxon>Bacillati</taxon>
        <taxon>Actinomycetota</taxon>
        <taxon>Actinomycetes</taxon>
        <taxon>Geodermatophilales</taxon>
        <taxon>Geodermatophilaceae</taxon>
        <taxon>Modestobacter</taxon>
    </lineage>
</organism>
<sequence>MEIAAGYTTPGPALALGSVVHGGSAHPAAQVRVPLSMLNRHGLIAGATGTGKTKTLQLLAEQLSAQGVPVVLADVKGDLSGLARPGDRSDRVATRATDTADDWTPTGYPVEYLALGGLGSGVPLRASITSFGPLLLSKVLDLNATQTSSLGLVFHYADSAGLPLLDLKDLRAVISWLTSDEGKPELKQLGGLSRATAGVLLRELIALEDGGGDVFFGEPEWEITDLLRTAADGRGVISSVELSELQGRPQLFSTFLMWLLADLFEELPEVGDLDRPKLVFFFDEAHLLFTGASKAFLETVTQTVRLIRSKGVGVFFVTQNPTDVPSAVLGQLGNRVQHALRSFTPEDADALRKTVRTYPKSDAYDIAETLGALGTGEALVTVLSERGAPTPVAWTVLRAPRSTMGPLDPAEQQRLVAASPLQARYGQPLDRDSAHERLAARMTPPAPPLPPPTPTPRDETPAPRRQPRREPEPADEGVLDGVLSSPVFRSFARSAASALGREITRGIFGTRRRH</sequence>
<dbReference type="GO" id="GO:0005524">
    <property type="term" value="F:ATP binding"/>
    <property type="evidence" value="ECO:0007669"/>
    <property type="project" value="UniProtKB-KW"/>
</dbReference>
<protein>
    <submittedName>
        <fullName evidence="4">ATP-binding protein</fullName>
    </submittedName>
</protein>
<gene>
    <name evidence="4" type="ORF">DMO24_11515</name>
    <name evidence="3" type="ORF">FHX36_002516</name>
</gene>
<dbReference type="EMBL" id="QKNV01000106">
    <property type="protein sequence ID" value="PZA21208.1"/>
    <property type="molecule type" value="Genomic_DNA"/>
</dbReference>
<dbReference type="Pfam" id="PF05872">
    <property type="entry name" value="HerA_C"/>
    <property type="match status" value="1"/>
</dbReference>
<feature type="compositionally biased region" description="Pro residues" evidence="1">
    <location>
        <begin position="444"/>
        <end position="455"/>
    </location>
</feature>
<evidence type="ECO:0000313" key="4">
    <source>
        <dbReference type="EMBL" id="PZA21208.1"/>
    </source>
</evidence>
<accession>A0A323VNV8</accession>
<dbReference type="PANTHER" id="PTHR30121:SF6">
    <property type="entry name" value="SLR6007 PROTEIN"/>
    <property type="match status" value="1"/>
</dbReference>
<evidence type="ECO:0000313" key="5">
    <source>
        <dbReference type="Proteomes" id="UP000247602"/>
    </source>
</evidence>
<reference evidence="4 5" key="1">
    <citation type="submission" date="2018-06" db="EMBL/GenBank/DDBJ databases">
        <title>Draft genome sequence of Modestobacter versicolor CP153-2.</title>
        <authorList>
            <person name="Gundlapally S.R."/>
        </authorList>
    </citation>
    <scope>NUCLEOTIDE SEQUENCE [LARGE SCALE GENOMIC DNA]</scope>
    <source>
        <strain evidence="4 5">CP153-2</strain>
    </source>
</reference>
<reference evidence="3 6" key="2">
    <citation type="submission" date="2020-08" db="EMBL/GenBank/DDBJ databases">
        <title>Sequencing the genomes of 1000 actinobacteria strains.</title>
        <authorList>
            <person name="Klenk H.-P."/>
        </authorList>
    </citation>
    <scope>NUCLEOTIDE SEQUENCE [LARGE SCALE GENOMIC DNA]</scope>
    <source>
        <strain evidence="3 6">DSM 16678</strain>
    </source>
</reference>
<proteinExistence type="predicted"/>
<feature type="domain" description="Helicase HerA-like C-terminal" evidence="2">
    <location>
        <begin position="26"/>
        <end position="511"/>
    </location>
</feature>
<dbReference type="EMBL" id="JACIBU010000001">
    <property type="protein sequence ID" value="MBB3676781.1"/>
    <property type="molecule type" value="Genomic_DNA"/>
</dbReference>
<dbReference type="Gene3D" id="3.40.50.300">
    <property type="entry name" value="P-loop containing nucleotide triphosphate hydrolases"/>
    <property type="match status" value="2"/>
</dbReference>
<dbReference type="RefSeq" id="WP_110552417.1">
    <property type="nucleotide sequence ID" value="NZ_JACIBU010000001.1"/>
</dbReference>
<evidence type="ECO:0000313" key="6">
    <source>
        <dbReference type="Proteomes" id="UP000580718"/>
    </source>
</evidence>
<comment type="caution">
    <text evidence="4">The sequence shown here is derived from an EMBL/GenBank/DDBJ whole genome shotgun (WGS) entry which is preliminary data.</text>
</comment>
<keyword evidence="5" id="KW-1185">Reference proteome</keyword>
<evidence type="ECO:0000313" key="3">
    <source>
        <dbReference type="EMBL" id="MBB3676781.1"/>
    </source>
</evidence>
<name>A0A323VNV8_9ACTN</name>
<dbReference type="Proteomes" id="UP000247602">
    <property type="component" value="Unassembled WGS sequence"/>
</dbReference>
<feature type="region of interest" description="Disordered" evidence="1">
    <location>
        <begin position="441"/>
        <end position="481"/>
    </location>
</feature>
<dbReference type="PANTHER" id="PTHR30121">
    <property type="entry name" value="UNCHARACTERIZED PROTEIN YJGR-RELATED"/>
    <property type="match status" value="1"/>
</dbReference>
<dbReference type="AlphaFoldDB" id="A0A323VNV8"/>
<evidence type="ECO:0000256" key="1">
    <source>
        <dbReference type="SAM" id="MobiDB-lite"/>
    </source>
</evidence>
<dbReference type="Proteomes" id="UP000580718">
    <property type="component" value="Unassembled WGS sequence"/>
</dbReference>